<dbReference type="GeneID" id="19306675"/>
<dbReference type="Pfam" id="PF05699">
    <property type="entry name" value="Dimer_Tnp_hAT"/>
    <property type="match status" value="1"/>
</dbReference>
<feature type="domain" description="HAT C-terminal dimerisation" evidence="7">
    <location>
        <begin position="514"/>
        <end position="575"/>
    </location>
</feature>
<dbReference type="PANTHER" id="PTHR46481">
    <property type="entry name" value="ZINC FINGER BED DOMAIN-CONTAINING PROTEIN 4"/>
    <property type="match status" value="1"/>
</dbReference>
<protein>
    <recommendedName>
        <fullName evidence="7">HAT C-terminal dimerisation domain-containing protein</fullName>
    </recommendedName>
</protein>
<dbReference type="Proteomes" id="UP000030669">
    <property type="component" value="Unassembled WGS sequence"/>
</dbReference>
<accession>S7PTF0</accession>
<dbReference type="AlphaFoldDB" id="S7PTF0"/>
<dbReference type="GO" id="GO:0008270">
    <property type="term" value="F:zinc ion binding"/>
    <property type="evidence" value="ECO:0007669"/>
    <property type="project" value="UniProtKB-KW"/>
</dbReference>
<dbReference type="eggNOG" id="ENOG502RSBA">
    <property type="taxonomic scope" value="Eukaryota"/>
</dbReference>
<evidence type="ECO:0000256" key="5">
    <source>
        <dbReference type="ARBA" id="ARBA00023242"/>
    </source>
</evidence>
<evidence type="ECO:0000256" key="4">
    <source>
        <dbReference type="ARBA" id="ARBA00022833"/>
    </source>
</evidence>
<keyword evidence="4" id="KW-0862">Zinc</keyword>
<organism evidence="8 9">
    <name type="scientific">Gloeophyllum trabeum (strain ATCC 11539 / FP-39264 / Madison 617)</name>
    <name type="common">Brown rot fungus</name>
    <dbReference type="NCBI Taxonomy" id="670483"/>
    <lineage>
        <taxon>Eukaryota</taxon>
        <taxon>Fungi</taxon>
        <taxon>Dikarya</taxon>
        <taxon>Basidiomycota</taxon>
        <taxon>Agaricomycotina</taxon>
        <taxon>Agaricomycetes</taxon>
        <taxon>Gloeophyllales</taxon>
        <taxon>Gloeophyllaceae</taxon>
        <taxon>Gloeophyllum</taxon>
    </lineage>
</organism>
<proteinExistence type="predicted"/>
<evidence type="ECO:0000259" key="7">
    <source>
        <dbReference type="Pfam" id="PF05699"/>
    </source>
</evidence>
<dbReference type="OMA" id="LEWWIRS"/>
<dbReference type="EMBL" id="KB469312">
    <property type="protein sequence ID" value="EPQ51031.1"/>
    <property type="molecule type" value="Genomic_DNA"/>
</dbReference>
<feature type="region of interest" description="Disordered" evidence="6">
    <location>
        <begin position="594"/>
        <end position="658"/>
    </location>
</feature>
<gene>
    <name evidence="8" type="ORF">GLOTRDRAFT_49718</name>
</gene>
<dbReference type="GO" id="GO:0046983">
    <property type="term" value="F:protein dimerization activity"/>
    <property type="evidence" value="ECO:0007669"/>
    <property type="project" value="InterPro"/>
</dbReference>
<reference evidence="8 9" key="1">
    <citation type="journal article" date="2012" name="Science">
        <title>The Paleozoic origin of enzymatic lignin decomposition reconstructed from 31 fungal genomes.</title>
        <authorList>
            <person name="Floudas D."/>
            <person name="Binder M."/>
            <person name="Riley R."/>
            <person name="Barry K."/>
            <person name="Blanchette R.A."/>
            <person name="Henrissat B."/>
            <person name="Martinez A.T."/>
            <person name="Otillar R."/>
            <person name="Spatafora J.W."/>
            <person name="Yadav J.S."/>
            <person name="Aerts A."/>
            <person name="Benoit I."/>
            <person name="Boyd A."/>
            <person name="Carlson A."/>
            <person name="Copeland A."/>
            <person name="Coutinho P.M."/>
            <person name="de Vries R.P."/>
            <person name="Ferreira P."/>
            <person name="Findley K."/>
            <person name="Foster B."/>
            <person name="Gaskell J."/>
            <person name="Glotzer D."/>
            <person name="Gorecki P."/>
            <person name="Heitman J."/>
            <person name="Hesse C."/>
            <person name="Hori C."/>
            <person name="Igarashi K."/>
            <person name="Jurgens J.A."/>
            <person name="Kallen N."/>
            <person name="Kersten P."/>
            <person name="Kohler A."/>
            <person name="Kuees U."/>
            <person name="Kumar T.K.A."/>
            <person name="Kuo A."/>
            <person name="LaButti K."/>
            <person name="Larrondo L.F."/>
            <person name="Lindquist E."/>
            <person name="Ling A."/>
            <person name="Lombard V."/>
            <person name="Lucas S."/>
            <person name="Lundell T."/>
            <person name="Martin R."/>
            <person name="McLaughlin D.J."/>
            <person name="Morgenstern I."/>
            <person name="Morin E."/>
            <person name="Murat C."/>
            <person name="Nagy L.G."/>
            <person name="Nolan M."/>
            <person name="Ohm R.A."/>
            <person name="Patyshakuliyeva A."/>
            <person name="Rokas A."/>
            <person name="Ruiz-Duenas F.J."/>
            <person name="Sabat G."/>
            <person name="Salamov A."/>
            <person name="Samejima M."/>
            <person name="Schmutz J."/>
            <person name="Slot J.C."/>
            <person name="St John F."/>
            <person name="Stenlid J."/>
            <person name="Sun H."/>
            <person name="Sun S."/>
            <person name="Syed K."/>
            <person name="Tsang A."/>
            <person name="Wiebenga A."/>
            <person name="Young D."/>
            <person name="Pisabarro A."/>
            <person name="Eastwood D.C."/>
            <person name="Martin F."/>
            <person name="Cullen D."/>
            <person name="Grigoriev I.V."/>
            <person name="Hibbett D.S."/>
        </authorList>
    </citation>
    <scope>NUCLEOTIDE SEQUENCE [LARGE SCALE GENOMIC DNA]</scope>
    <source>
        <strain evidence="8 9">ATCC 11539</strain>
    </source>
</reference>
<comment type="subcellular location">
    <subcellularLocation>
        <location evidence="1">Nucleus</location>
    </subcellularLocation>
</comment>
<evidence type="ECO:0000313" key="9">
    <source>
        <dbReference type="Proteomes" id="UP000030669"/>
    </source>
</evidence>
<dbReference type="SUPFAM" id="SSF53098">
    <property type="entry name" value="Ribonuclease H-like"/>
    <property type="match status" value="1"/>
</dbReference>
<keyword evidence="5" id="KW-0539">Nucleus</keyword>
<dbReference type="InterPro" id="IPR052035">
    <property type="entry name" value="ZnF_BED_domain_contain"/>
</dbReference>
<dbReference type="InterPro" id="IPR012337">
    <property type="entry name" value="RNaseH-like_sf"/>
</dbReference>
<evidence type="ECO:0000256" key="2">
    <source>
        <dbReference type="ARBA" id="ARBA00022723"/>
    </source>
</evidence>
<dbReference type="OrthoDB" id="3270520at2759"/>
<keyword evidence="2" id="KW-0479">Metal-binding</keyword>
<keyword evidence="3" id="KW-0863">Zinc-finger</keyword>
<evidence type="ECO:0000256" key="1">
    <source>
        <dbReference type="ARBA" id="ARBA00004123"/>
    </source>
</evidence>
<dbReference type="RefSeq" id="XP_007870404.1">
    <property type="nucleotide sequence ID" value="XM_007872213.1"/>
</dbReference>
<evidence type="ECO:0000313" key="8">
    <source>
        <dbReference type="EMBL" id="EPQ51031.1"/>
    </source>
</evidence>
<evidence type="ECO:0000256" key="6">
    <source>
        <dbReference type="SAM" id="MobiDB-lite"/>
    </source>
</evidence>
<dbReference type="HOGENOM" id="CLU_007316_1_0_1"/>
<name>S7PTF0_GLOTA</name>
<evidence type="ECO:0000256" key="3">
    <source>
        <dbReference type="ARBA" id="ARBA00022771"/>
    </source>
</evidence>
<dbReference type="InterPro" id="IPR008906">
    <property type="entry name" value="HATC_C_dom"/>
</dbReference>
<sequence>MSRPSSSTRNRAWYRQLFYDHPKLPEKAPEAYVGKDKAKVWCKLCFDQLVLLEVARDQAEVARGKKAAIRPRSEIERALWDLPHGAGWLAARSSSLLPHLRDCHLQPQVISDRARNEHQRALSPRHRHPGLDPDHTIPPQYVLTKRILPKEVQVFHDQAIAICHGCEVTVECDGWSGINHHHFVAFMIAVNGKVWGCRRAFSGRWPLDDTTNQVKNADNLLLMLREVIQTAERDWGVTVVAVTSDCSGESRSARKKLLLERPQLVTPDCYAHQINLVVGDYFKSSEWFFTYADMANEALTIIRAVLTRWTAHYLAYRRLLEVKTSLELLAEHPQLYASGDAVSRAKTEKMIPIIKNSLFWHHLARIKNHLEPLAIAAHITQAAHCRLDQVLLTFGLFVMQYSSMTDPADKTVVEVIVSSLERRWEKADQDVFIAAVILNPFYKTKPFQRIAIFNNARIYMLMSRLWTRFFSCNTPSTLNTELMEYMEDRNTYDGLAEYSSQIAAGAYLKGESPDPLNVWKGFSYAGSEPSPLVKLANHILSICANSASCERLFSTFGLILTKLRNRLGEKTMLSLAELKMHLRDEHVRNDVQQRLKRHLGGARPPPQAMDPGHPPSQDASGSGSEPIPPSAPRPAFSTPTDDPAGATTSQSLEGAERHNTIRNIAATLEQMIEEDTEDTETPYPSKISLKLTEIFDFSTQYWTAEYAEKPRRSLDDELELYQLLDLDAEGEEVEADFTLDDAAGAVLAM</sequence>
<feature type="region of interest" description="Disordered" evidence="6">
    <location>
        <begin position="115"/>
        <end position="135"/>
    </location>
</feature>
<dbReference type="GO" id="GO:0005634">
    <property type="term" value="C:nucleus"/>
    <property type="evidence" value="ECO:0007669"/>
    <property type="project" value="UniProtKB-SubCell"/>
</dbReference>
<feature type="compositionally biased region" description="Pro residues" evidence="6">
    <location>
        <begin position="603"/>
        <end position="614"/>
    </location>
</feature>
<dbReference type="PANTHER" id="PTHR46481:SF10">
    <property type="entry name" value="ZINC FINGER BED DOMAIN-CONTAINING PROTEIN 39"/>
    <property type="match status" value="1"/>
</dbReference>
<keyword evidence="9" id="KW-1185">Reference proteome</keyword>
<dbReference type="KEGG" id="gtr:GLOTRDRAFT_49718"/>